<evidence type="ECO:0000313" key="5">
    <source>
        <dbReference type="EMBL" id="MBC5771001.1"/>
    </source>
</evidence>
<comment type="caution">
    <text evidence="5">The sequence shown here is derived from an EMBL/GenBank/DDBJ whole genome shotgun (WGS) entry which is preliminary data.</text>
</comment>
<feature type="domain" description="Ketoreductase" evidence="4">
    <location>
        <begin position="8"/>
        <end position="195"/>
    </location>
</feature>
<dbReference type="GO" id="GO:0008206">
    <property type="term" value="P:bile acid metabolic process"/>
    <property type="evidence" value="ECO:0007669"/>
    <property type="project" value="UniProtKB-ARBA"/>
</dbReference>
<protein>
    <submittedName>
        <fullName evidence="5">SDR family oxidoreductase</fullName>
    </submittedName>
</protein>
<dbReference type="PRINTS" id="PR00081">
    <property type="entry name" value="GDHRDH"/>
</dbReference>
<dbReference type="PANTHER" id="PTHR42760">
    <property type="entry name" value="SHORT-CHAIN DEHYDROGENASES/REDUCTASES FAMILY MEMBER"/>
    <property type="match status" value="1"/>
</dbReference>
<dbReference type="FunFam" id="3.40.50.720:FF:000084">
    <property type="entry name" value="Short-chain dehydrogenase reductase"/>
    <property type="match status" value="1"/>
</dbReference>
<comment type="similarity">
    <text evidence="1 3">Belongs to the short-chain dehydrogenases/reductases (SDR) family.</text>
</comment>
<name>A0A923MJA4_9FIRM</name>
<accession>A0A923MJA4</accession>
<evidence type="ECO:0000313" key="6">
    <source>
        <dbReference type="Proteomes" id="UP000620327"/>
    </source>
</evidence>
<organism evidence="5 6">
    <name type="scientific">Dysosmobacter segnis</name>
    <dbReference type="NCBI Taxonomy" id="2763042"/>
    <lineage>
        <taxon>Bacteria</taxon>
        <taxon>Bacillati</taxon>
        <taxon>Bacillota</taxon>
        <taxon>Clostridia</taxon>
        <taxon>Eubacteriales</taxon>
        <taxon>Oscillospiraceae</taxon>
        <taxon>Dysosmobacter</taxon>
    </lineage>
</organism>
<reference evidence="5" key="1">
    <citation type="submission" date="2020-08" db="EMBL/GenBank/DDBJ databases">
        <title>Genome public.</title>
        <authorList>
            <person name="Liu C."/>
            <person name="Sun Q."/>
        </authorList>
    </citation>
    <scope>NUCLEOTIDE SEQUENCE</scope>
    <source>
        <strain evidence="5">BX15</strain>
    </source>
</reference>
<dbReference type="Proteomes" id="UP000620327">
    <property type="component" value="Unassembled WGS sequence"/>
</dbReference>
<dbReference type="GO" id="GO:0016616">
    <property type="term" value="F:oxidoreductase activity, acting on the CH-OH group of donors, NAD or NADP as acceptor"/>
    <property type="evidence" value="ECO:0007669"/>
    <property type="project" value="UniProtKB-ARBA"/>
</dbReference>
<dbReference type="PROSITE" id="PS00061">
    <property type="entry name" value="ADH_SHORT"/>
    <property type="match status" value="1"/>
</dbReference>
<sequence length="255" mass="27269">MELGLNGKVVVVTGGATGIGLETARAFLQEGCKVAICGRRMEKLQKAKEFLGSERVFVYQADMTDLEQVETFAAAVAKEYGSIDVWINNAGAMWIKPLLEMSSEEFRREIDLNLTTVFHGAKAAYPYMKAQGGGVILNASSFAALDPNAGRATYSAAKAAVKNLSASMAAEFAAANIRVLAYVPGMIATEIAAESIEKYGDALLADIPCRRFGTPEDLGKVLVFLASDAAGYMNGCHVEISGGKRCVQNPQFSYQ</sequence>
<dbReference type="InterPro" id="IPR036291">
    <property type="entry name" value="NAD(P)-bd_dom_sf"/>
</dbReference>
<dbReference type="Pfam" id="PF00106">
    <property type="entry name" value="adh_short"/>
    <property type="match status" value="1"/>
</dbReference>
<dbReference type="InterPro" id="IPR020904">
    <property type="entry name" value="Sc_DH/Rdtase_CS"/>
</dbReference>
<evidence type="ECO:0000259" key="4">
    <source>
        <dbReference type="SMART" id="SM00822"/>
    </source>
</evidence>
<evidence type="ECO:0000256" key="3">
    <source>
        <dbReference type="RuleBase" id="RU000363"/>
    </source>
</evidence>
<dbReference type="SMART" id="SM00822">
    <property type="entry name" value="PKS_KR"/>
    <property type="match status" value="1"/>
</dbReference>
<keyword evidence="2" id="KW-0560">Oxidoreductase</keyword>
<evidence type="ECO:0000256" key="2">
    <source>
        <dbReference type="ARBA" id="ARBA00023002"/>
    </source>
</evidence>
<dbReference type="CDD" id="cd05233">
    <property type="entry name" value="SDR_c"/>
    <property type="match status" value="1"/>
</dbReference>
<dbReference type="SUPFAM" id="SSF51735">
    <property type="entry name" value="NAD(P)-binding Rossmann-fold domains"/>
    <property type="match status" value="1"/>
</dbReference>
<evidence type="ECO:0000256" key="1">
    <source>
        <dbReference type="ARBA" id="ARBA00006484"/>
    </source>
</evidence>
<proteinExistence type="inferred from homology"/>
<keyword evidence="6" id="KW-1185">Reference proteome</keyword>
<dbReference type="Gene3D" id="3.40.50.720">
    <property type="entry name" value="NAD(P)-binding Rossmann-like Domain"/>
    <property type="match status" value="1"/>
</dbReference>
<dbReference type="RefSeq" id="WP_187015230.1">
    <property type="nucleotide sequence ID" value="NZ_JACOQI010000011.1"/>
</dbReference>
<dbReference type="InterPro" id="IPR002347">
    <property type="entry name" value="SDR_fam"/>
</dbReference>
<dbReference type="PRINTS" id="PR00080">
    <property type="entry name" value="SDRFAMILY"/>
</dbReference>
<dbReference type="AlphaFoldDB" id="A0A923MJA4"/>
<gene>
    <name evidence="5" type="ORF">H8Z83_11835</name>
</gene>
<dbReference type="EMBL" id="JACOQI010000011">
    <property type="protein sequence ID" value="MBC5771001.1"/>
    <property type="molecule type" value="Genomic_DNA"/>
</dbReference>
<dbReference type="InterPro" id="IPR057326">
    <property type="entry name" value="KR_dom"/>
</dbReference>
<dbReference type="NCBIfam" id="NF005559">
    <property type="entry name" value="PRK07231.1"/>
    <property type="match status" value="1"/>
</dbReference>